<dbReference type="SMART" id="SM00034">
    <property type="entry name" value="CLECT"/>
    <property type="match status" value="1"/>
</dbReference>
<feature type="non-terminal residue" evidence="6">
    <location>
        <position position="1"/>
    </location>
</feature>
<dbReference type="SUPFAM" id="SSF56436">
    <property type="entry name" value="C-type lectin-like"/>
    <property type="match status" value="1"/>
</dbReference>
<comment type="subcellular location">
    <subcellularLocation>
        <location evidence="1">Membrane</location>
        <topology evidence="1">Single-pass membrane protein</topology>
    </subcellularLocation>
</comment>
<dbReference type="GO" id="GO:0030246">
    <property type="term" value="F:carbohydrate binding"/>
    <property type="evidence" value="ECO:0007669"/>
    <property type="project" value="UniProtKB-KW"/>
</dbReference>
<organism evidence="6 7">
    <name type="scientific">Polypterus senegalus</name>
    <name type="common">Senegal bichir</name>
    <dbReference type="NCBI Taxonomy" id="55291"/>
    <lineage>
        <taxon>Eukaryota</taxon>
        <taxon>Metazoa</taxon>
        <taxon>Chordata</taxon>
        <taxon>Craniata</taxon>
        <taxon>Vertebrata</taxon>
        <taxon>Euteleostomi</taxon>
        <taxon>Actinopterygii</taxon>
        <taxon>Polypteriformes</taxon>
        <taxon>Polypteridae</taxon>
        <taxon>Polypterus</taxon>
    </lineage>
</organism>
<dbReference type="PANTHER" id="PTHR46490">
    <property type="entry name" value="C-TYPE LECTIN DOMAIN FAMILY 12 MEMBER A-RELATED"/>
    <property type="match status" value="1"/>
</dbReference>
<dbReference type="InterPro" id="IPR016187">
    <property type="entry name" value="CTDL_fold"/>
</dbReference>
<dbReference type="Pfam" id="PF00059">
    <property type="entry name" value="Lectin_C"/>
    <property type="match status" value="1"/>
</dbReference>
<dbReference type="Gene3D" id="3.10.100.10">
    <property type="entry name" value="Mannose-Binding Protein A, subunit A"/>
    <property type="match status" value="1"/>
</dbReference>
<proteinExistence type="predicted"/>
<dbReference type="GO" id="GO:0016020">
    <property type="term" value="C:membrane"/>
    <property type="evidence" value="ECO:0007669"/>
    <property type="project" value="UniProtKB-SubCell"/>
</dbReference>
<dbReference type="InterPro" id="IPR001304">
    <property type="entry name" value="C-type_lectin-like"/>
</dbReference>
<dbReference type="PANTHER" id="PTHR46490:SF6">
    <property type="entry name" value="ASIALOGLYCOPROTEIN RECEPTOR 1-LIKE-RELATED"/>
    <property type="match status" value="1"/>
</dbReference>
<dbReference type="AlphaFoldDB" id="A0A8X8BTV6"/>
<evidence type="ECO:0000313" key="6">
    <source>
        <dbReference type="EMBL" id="KAG2470263.1"/>
    </source>
</evidence>
<gene>
    <name evidence="6" type="primary">Clec2d3</name>
    <name evidence="6" type="ORF">GTO96_0022913</name>
</gene>
<dbReference type="Proteomes" id="UP000886611">
    <property type="component" value="Unassembled WGS sequence"/>
</dbReference>
<dbReference type="CDD" id="cd03593">
    <property type="entry name" value="CLECT_NK_receptors_like"/>
    <property type="match status" value="1"/>
</dbReference>
<dbReference type="EMBL" id="JAATIS010000147">
    <property type="protein sequence ID" value="KAG2470263.1"/>
    <property type="molecule type" value="Genomic_DNA"/>
</dbReference>
<evidence type="ECO:0000256" key="1">
    <source>
        <dbReference type="ARBA" id="ARBA00004167"/>
    </source>
</evidence>
<feature type="non-terminal residue" evidence="6">
    <location>
        <position position="202"/>
    </location>
</feature>
<sequence length="202" mass="23498">MKKLAYIEETEKICSMQNLHKYIISLNDKFEEFKSDISKAYQECNRNQTSENDIFKQHLLRRVCTNGTGNKGLPCFLCPFDWLQYKDMCYFISKENKTWFESRNYCIAAKADLSEFKDPHHLTFLQEKLNEGEGGYWIGLRQQSSIEPWKWLDGTTLDVKQSPFHVVTNSGSSHVYITKKNIFTGMAQNKKMCICSRSAASV</sequence>
<name>A0A8X8BTV6_POLSE</name>
<evidence type="ECO:0000256" key="3">
    <source>
        <dbReference type="ARBA" id="ARBA00023157"/>
    </source>
</evidence>
<keyword evidence="3" id="KW-1015">Disulfide bond</keyword>
<dbReference type="InterPro" id="IPR016186">
    <property type="entry name" value="C-type_lectin-like/link_sf"/>
</dbReference>
<accession>A0A8X8BTV6</accession>
<dbReference type="InterPro" id="IPR052309">
    <property type="entry name" value="C-type_Lectin_Domain_Fam1"/>
</dbReference>
<comment type="caution">
    <text evidence="6">The sequence shown here is derived from an EMBL/GenBank/DDBJ whole genome shotgun (WGS) entry which is preliminary data.</text>
</comment>
<evidence type="ECO:0000256" key="4">
    <source>
        <dbReference type="ARBA" id="ARBA00023180"/>
    </source>
</evidence>
<evidence type="ECO:0000256" key="2">
    <source>
        <dbReference type="ARBA" id="ARBA00022734"/>
    </source>
</evidence>
<dbReference type="InterPro" id="IPR033992">
    <property type="entry name" value="NKR-like_CTLD"/>
</dbReference>
<protein>
    <submittedName>
        <fullName evidence="6">CL2D3 protein</fullName>
    </submittedName>
</protein>
<keyword evidence="2" id="KW-0430">Lectin</keyword>
<evidence type="ECO:0000313" key="7">
    <source>
        <dbReference type="Proteomes" id="UP000886611"/>
    </source>
</evidence>
<evidence type="ECO:0000259" key="5">
    <source>
        <dbReference type="PROSITE" id="PS50041"/>
    </source>
</evidence>
<keyword evidence="4" id="KW-0325">Glycoprotein</keyword>
<dbReference type="PROSITE" id="PS50041">
    <property type="entry name" value="C_TYPE_LECTIN_2"/>
    <property type="match status" value="1"/>
</dbReference>
<reference evidence="6 7" key="1">
    <citation type="journal article" date="2021" name="Cell">
        <title>Tracing the genetic footprints of vertebrate landing in non-teleost ray-finned fishes.</title>
        <authorList>
            <person name="Bi X."/>
            <person name="Wang K."/>
            <person name="Yang L."/>
            <person name="Pan H."/>
            <person name="Jiang H."/>
            <person name="Wei Q."/>
            <person name="Fang M."/>
            <person name="Yu H."/>
            <person name="Zhu C."/>
            <person name="Cai Y."/>
            <person name="He Y."/>
            <person name="Gan X."/>
            <person name="Zeng H."/>
            <person name="Yu D."/>
            <person name="Zhu Y."/>
            <person name="Jiang H."/>
            <person name="Qiu Q."/>
            <person name="Yang H."/>
            <person name="Zhang Y.E."/>
            <person name="Wang W."/>
            <person name="Zhu M."/>
            <person name="He S."/>
            <person name="Zhang G."/>
        </authorList>
    </citation>
    <scope>NUCLEOTIDE SEQUENCE [LARGE SCALE GENOMIC DNA]</scope>
    <source>
        <strain evidence="6">Bchr_013</strain>
    </source>
</reference>
<keyword evidence="7" id="KW-1185">Reference proteome</keyword>
<feature type="domain" description="C-type lectin" evidence="5">
    <location>
        <begin position="85"/>
        <end position="158"/>
    </location>
</feature>